<sequence>MLLFTYSVIALFIPLSLGGLVNDASNESLDVTDAGAVPGLIGHVGNICSNINNVKREKSDGENMILDYSDLSEEIKIVFDGYKLNDKHVLPEREYERLMVGISPFLFKEDLETRLEVWCNMAYIGYLSEKKTVFQVESDHIWEGDVILDIRVSRLILEQHLRQFSKDNELSGIFVTATLQRLQSGDDRPTRERGTKERTKRQMNNSPLWPMPIRYFVAPVFNESHKALLRESFDRWSQDTCLTFEESPTYEHPMIYIDTGSGCWAHVGMRPDQNLMTLANNCYYIGIIMHEIGHSVGFWHEQSRWDRDSYVVIDYETVWNESAYNFNKYAWYWAQSLGENYDLESLMHYGSNFFVLRPGLISIVTREPDRQGLLGQSVGLSFIDAKMTNMHYCSDRCPDSNSLLWHMCQNGGYRDPLRCTQCRCPEGWMGQYCEIPKTLSGPCGGEMFATSEIQSDIVSPGYGGDGYSVGQECVWKITAAADEEVVLEFVDAFGLHCWSLRGGRDCDMDWVEIRHVDVTKVGPRFCCDRPNGTFVSRGEEAMVLFQSKINWTPPSPTTGFRIAYYARPRSLLPPCDSILLEGVEQSANQQFINGYYVLQDIISSDKPVYKHRFHSNFLYFTPSGNTGFWTIGPVTGDTTYGIRAQIESIAERPEDITGGTWSTWNGRDFVAEPNMELDCHTGPCESIWVGGFTSDTALELSSQTGVYNIDILDNNQRPVYRHHTQDNIALYSDGDTGDWIIGDANGFPAARLRCSSDAPWPERISTPWQVRDVIEGSWFDEPTMSTHCYHGRAPCETVMLTGTNDLVQPRVGEYRRLNSLLQKRPTYQHPTTGEYLYYVLWDDHTNFWMIGGTLGSRTGWLYITGNENYPEDIRLDPDRVWLAWNSTAWVPSADILATCV</sequence>
<evidence type="ECO:0000256" key="7">
    <source>
        <dbReference type="PROSITE-ProRule" id="PRU00059"/>
    </source>
</evidence>
<evidence type="ECO:0000256" key="2">
    <source>
        <dbReference type="ARBA" id="ARBA00022723"/>
    </source>
</evidence>
<dbReference type="CDD" id="cd00041">
    <property type="entry name" value="CUB"/>
    <property type="match status" value="1"/>
</dbReference>
<evidence type="ECO:0000256" key="10">
    <source>
        <dbReference type="SAM" id="MobiDB-lite"/>
    </source>
</evidence>
<gene>
    <name evidence="11" type="ORF">OFUS_LOCUS3329</name>
</gene>
<dbReference type="Pfam" id="PF00431">
    <property type="entry name" value="CUB"/>
    <property type="match status" value="1"/>
</dbReference>
<name>A0A8J1TQ76_OWEFU</name>
<evidence type="ECO:0000256" key="9">
    <source>
        <dbReference type="RuleBase" id="RU361183"/>
    </source>
</evidence>
<dbReference type="PANTHER" id="PTHR10127">
    <property type="entry name" value="DISCOIDIN, CUB, EGF, LAMININ , AND ZINC METALLOPROTEASE DOMAIN CONTAINING"/>
    <property type="match status" value="1"/>
</dbReference>
<evidence type="ECO:0000256" key="3">
    <source>
        <dbReference type="ARBA" id="ARBA00022801"/>
    </source>
</evidence>
<dbReference type="PROSITE" id="PS01180">
    <property type="entry name" value="CUB"/>
    <property type="match status" value="1"/>
</dbReference>
<reference evidence="11" key="1">
    <citation type="submission" date="2022-03" db="EMBL/GenBank/DDBJ databases">
        <authorList>
            <person name="Martin C."/>
        </authorList>
    </citation>
    <scope>NUCLEOTIDE SEQUENCE</scope>
</reference>
<evidence type="ECO:0000256" key="5">
    <source>
        <dbReference type="ARBA" id="ARBA00023049"/>
    </source>
</evidence>
<dbReference type="AlphaFoldDB" id="A0A8J1TQ76"/>
<dbReference type="GO" id="GO:0006508">
    <property type="term" value="P:proteolysis"/>
    <property type="evidence" value="ECO:0007669"/>
    <property type="project" value="UniProtKB-KW"/>
</dbReference>
<dbReference type="InterPro" id="IPR006026">
    <property type="entry name" value="Peptidase_Metallo"/>
</dbReference>
<comment type="caution">
    <text evidence="7">Lacks conserved residue(s) required for the propagation of feature annotation.</text>
</comment>
<dbReference type="InterPro" id="IPR000859">
    <property type="entry name" value="CUB_dom"/>
</dbReference>
<accession>A0A8J1TQ76</accession>
<dbReference type="Gene3D" id="3.40.390.10">
    <property type="entry name" value="Collagenase (Catalytic Domain)"/>
    <property type="match status" value="1"/>
</dbReference>
<comment type="caution">
    <text evidence="11">The sequence shown here is derived from an EMBL/GenBank/DDBJ whole genome shotgun (WGS) entry which is preliminary data.</text>
</comment>
<evidence type="ECO:0000313" key="11">
    <source>
        <dbReference type="EMBL" id="CAH1776118.1"/>
    </source>
</evidence>
<proteinExistence type="predicted"/>
<keyword evidence="4 8" id="KW-0862">Zinc</keyword>
<evidence type="ECO:0000313" key="12">
    <source>
        <dbReference type="Proteomes" id="UP000749559"/>
    </source>
</evidence>
<protein>
    <recommendedName>
        <fullName evidence="9">Metalloendopeptidase</fullName>
        <ecNumber evidence="9">3.4.24.-</ecNumber>
    </recommendedName>
</protein>
<feature type="compositionally biased region" description="Basic and acidic residues" evidence="10">
    <location>
        <begin position="184"/>
        <end position="197"/>
    </location>
</feature>
<dbReference type="EMBL" id="CAIIXF020000001">
    <property type="protein sequence ID" value="CAH1776118.1"/>
    <property type="molecule type" value="Genomic_DNA"/>
</dbReference>
<evidence type="ECO:0000256" key="1">
    <source>
        <dbReference type="ARBA" id="ARBA00022670"/>
    </source>
</evidence>
<dbReference type="PROSITE" id="PS01186">
    <property type="entry name" value="EGF_2"/>
    <property type="match status" value="1"/>
</dbReference>
<keyword evidence="9" id="KW-0732">Signal</keyword>
<dbReference type="InterPro" id="IPR024079">
    <property type="entry name" value="MetalloPept_cat_dom_sf"/>
</dbReference>
<dbReference type="SUPFAM" id="SSF49854">
    <property type="entry name" value="Spermadhesin, CUB domain"/>
    <property type="match status" value="1"/>
</dbReference>
<dbReference type="GO" id="GO:0004222">
    <property type="term" value="F:metalloendopeptidase activity"/>
    <property type="evidence" value="ECO:0007669"/>
    <property type="project" value="UniProtKB-UniRule"/>
</dbReference>
<dbReference type="EC" id="3.4.24.-" evidence="9"/>
<keyword evidence="6" id="KW-1015">Disulfide bond</keyword>
<keyword evidence="3 8" id="KW-0378">Hydrolase</keyword>
<feature type="binding site" evidence="8">
    <location>
        <position position="294"/>
    </location>
    <ligand>
        <name>Zn(2+)</name>
        <dbReference type="ChEBI" id="CHEBI:29105"/>
        <note>catalytic</note>
    </ligand>
</feature>
<dbReference type="InterPro" id="IPR000742">
    <property type="entry name" value="EGF"/>
</dbReference>
<dbReference type="Pfam" id="PF01400">
    <property type="entry name" value="Astacin"/>
    <property type="match status" value="1"/>
</dbReference>
<dbReference type="PROSITE" id="PS51864">
    <property type="entry name" value="ASTACIN"/>
    <property type="match status" value="1"/>
</dbReference>
<dbReference type="InterPro" id="IPR035914">
    <property type="entry name" value="Sperma_CUB_dom_sf"/>
</dbReference>
<feature type="binding site" evidence="8">
    <location>
        <position position="290"/>
    </location>
    <ligand>
        <name>Zn(2+)</name>
        <dbReference type="ChEBI" id="CHEBI:29105"/>
        <note>catalytic</note>
    </ligand>
</feature>
<feature type="chain" id="PRO_5042621066" description="Metalloendopeptidase" evidence="9">
    <location>
        <begin position="19"/>
        <end position="900"/>
    </location>
</feature>
<feature type="region of interest" description="Disordered" evidence="10">
    <location>
        <begin position="184"/>
        <end position="203"/>
    </location>
</feature>
<dbReference type="CDD" id="cd04280">
    <property type="entry name" value="ZnMc_astacin_like"/>
    <property type="match status" value="1"/>
</dbReference>
<dbReference type="InterPro" id="IPR034035">
    <property type="entry name" value="Astacin-like_dom"/>
</dbReference>
<evidence type="ECO:0000256" key="8">
    <source>
        <dbReference type="PROSITE-ProRule" id="PRU01211"/>
    </source>
</evidence>
<keyword evidence="1 8" id="KW-0645">Protease</keyword>
<dbReference type="GO" id="GO:0008270">
    <property type="term" value="F:zinc ion binding"/>
    <property type="evidence" value="ECO:0007669"/>
    <property type="project" value="UniProtKB-UniRule"/>
</dbReference>
<feature type="binding site" evidence="8">
    <location>
        <position position="300"/>
    </location>
    <ligand>
        <name>Zn(2+)</name>
        <dbReference type="ChEBI" id="CHEBI:29105"/>
        <note>catalytic</note>
    </ligand>
</feature>
<dbReference type="Gene3D" id="2.60.120.290">
    <property type="entry name" value="Spermadhesin, CUB domain"/>
    <property type="match status" value="1"/>
</dbReference>
<evidence type="ECO:0000256" key="6">
    <source>
        <dbReference type="ARBA" id="ARBA00023157"/>
    </source>
</evidence>
<dbReference type="SUPFAM" id="SSF55486">
    <property type="entry name" value="Metalloproteases ('zincins'), catalytic domain"/>
    <property type="match status" value="1"/>
</dbReference>
<feature type="active site" evidence="8">
    <location>
        <position position="291"/>
    </location>
</feature>
<dbReference type="Proteomes" id="UP000749559">
    <property type="component" value="Unassembled WGS sequence"/>
</dbReference>
<organism evidence="11 12">
    <name type="scientific">Owenia fusiformis</name>
    <name type="common">Polychaete worm</name>
    <dbReference type="NCBI Taxonomy" id="6347"/>
    <lineage>
        <taxon>Eukaryota</taxon>
        <taxon>Metazoa</taxon>
        <taxon>Spiralia</taxon>
        <taxon>Lophotrochozoa</taxon>
        <taxon>Annelida</taxon>
        <taxon>Polychaeta</taxon>
        <taxon>Sedentaria</taxon>
        <taxon>Canalipalpata</taxon>
        <taxon>Sabellida</taxon>
        <taxon>Oweniida</taxon>
        <taxon>Oweniidae</taxon>
        <taxon>Owenia</taxon>
    </lineage>
</organism>
<dbReference type="SMART" id="SM00042">
    <property type="entry name" value="CUB"/>
    <property type="match status" value="1"/>
</dbReference>
<keyword evidence="5 8" id="KW-0482">Metalloprotease</keyword>
<dbReference type="SMART" id="SM00235">
    <property type="entry name" value="ZnMc"/>
    <property type="match status" value="1"/>
</dbReference>
<evidence type="ECO:0000256" key="4">
    <source>
        <dbReference type="ARBA" id="ARBA00022833"/>
    </source>
</evidence>
<feature type="signal peptide" evidence="9">
    <location>
        <begin position="1"/>
        <end position="18"/>
    </location>
</feature>
<keyword evidence="2 8" id="KW-0479">Metal-binding</keyword>
<comment type="cofactor">
    <cofactor evidence="8 9">
        <name>Zn(2+)</name>
        <dbReference type="ChEBI" id="CHEBI:29105"/>
    </cofactor>
    <text evidence="8 9">Binds 1 zinc ion per subunit.</text>
</comment>
<dbReference type="InterPro" id="IPR001506">
    <property type="entry name" value="Peptidase_M12A"/>
</dbReference>
<dbReference type="PRINTS" id="PR00480">
    <property type="entry name" value="ASTACIN"/>
</dbReference>
<keyword evidence="12" id="KW-1185">Reference proteome</keyword>
<dbReference type="PANTHER" id="PTHR10127:SF780">
    <property type="entry name" value="METALLOENDOPEPTIDASE"/>
    <property type="match status" value="1"/>
</dbReference>